<evidence type="ECO:0000256" key="1">
    <source>
        <dbReference type="ARBA" id="ARBA00004141"/>
    </source>
</evidence>
<feature type="transmembrane region" description="Helical" evidence="6">
    <location>
        <begin position="49"/>
        <end position="69"/>
    </location>
</feature>
<evidence type="ECO:0000256" key="3">
    <source>
        <dbReference type="ARBA" id="ARBA00022692"/>
    </source>
</evidence>
<evidence type="ECO:0000256" key="2">
    <source>
        <dbReference type="ARBA" id="ARBA00005268"/>
    </source>
</evidence>
<keyword evidence="4 6" id="KW-1133">Transmembrane helix</keyword>
<comment type="caution">
    <text evidence="7">The sequence shown here is derived from an EMBL/GenBank/DDBJ whole genome shotgun (WGS) entry which is preliminary data.</text>
</comment>
<protein>
    <submittedName>
        <fullName evidence="7">Putative ABC transport system permease protein</fullName>
    </submittedName>
</protein>
<feature type="transmembrane region" description="Helical" evidence="6">
    <location>
        <begin position="137"/>
        <end position="157"/>
    </location>
</feature>
<dbReference type="PANTHER" id="PTHR30028">
    <property type="entry name" value="UPF0014 INNER MEMBRANE PROTEIN YBBM-RELATED"/>
    <property type="match status" value="1"/>
</dbReference>
<feature type="transmembrane region" description="Helical" evidence="6">
    <location>
        <begin position="75"/>
        <end position="97"/>
    </location>
</feature>
<keyword evidence="3 6" id="KW-0812">Transmembrane</keyword>
<dbReference type="Pfam" id="PF03649">
    <property type="entry name" value="UPF0014"/>
    <property type="match status" value="1"/>
</dbReference>
<evidence type="ECO:0000256" key="6">
    <source>
        <dbReference type="SAM" id="Phobius"/>
    </source>
</evidence>
<dbReference type="EMBL" id="JACCFW010000001">
    <property type="protein sequence ID" value="NYJ74338.1"/>
    <property type="molecule type" value="Genomic_DNA"/>
</dbReference>
<feature type="transmembrane region" description="Helical" evidence="6">
    <location>
        <begin position="24"/>
        <end position="42"/>
    </location>
</feature>
<keyword evidence="5 6" id="KW-0472">Membrane</keyword>
<comment type="similarity">
    <text evidence="2">Belongs to the UPF0014 family.</text>
</comment>
<feature type="transmembrane region" description="Helical" evidence="6">
    <location>
        <begin position="109"/>
        <end position="131"/>
    </location>
</feature>
<dbReference type="Proteomes" id="UP000571817">
    <property type="component" value="Unassembled WGS sequence"/>
</dbReference>
<proteinExistence type="inferred from homology"/>
<evidence type="ECO:0000313" key="8">
    <source>
        <dbReference type="Proteomes" id="UP000571817"/>
    </source>
</evidence>
<dbReference type="PANTHER" id="PTHR30028:SF0">
    <property type="entry name" value="PROTEIN ALUMINUM SENSITIVE 3"/>
    <property type="match status" value="1"/>
</dbReference>
<gene>
    <name evidence="7" type="ORF">HNR15_001301</name>
</gene>
<comment type="subcellular location">
    <subcellularLocation>
        <location evidence="1">Membrane</location>
        <topology evidence="1">Multi-pass membrane protein</topology>
    </subcellularLocation>
</comment>
<organism evidence="7 8">
    <name type="scientific">Allobranchiibius huperziae</name>
    <dbReference type="NCBI Taxonomy" id="1874116"/>
    <lineage>
        <taxon>Bacteria</taxon>
        <taxon>Bacillati</taxon>
        <taxon>Actinomycetota</taxon>
        <taxon>Actinomycetes</taxon>
        <taxon>Micrococcales</taxon>
        <taxon>Dermacoccaceae</taxon>
        <taxon>Allobranchiibius</taxon>
    </lineage>
</organism>
<dbReference type="AlphaFoldDB" id="A0A853DBN0"/>
<accession>A0A853DBN0</accession>
<dbReference type="GO" id="GO:0005886">
    <property type="term" value="C:plasma membrane"/>
    <property type="evidence" value="ECO:0007669"/>
    <property type="project" value="TreeGrafter"/>
</dbReference>
<name>A0A853DBN0_9MICO</name>
<keyword evidence="8" id="KW-1185">Reference proteome</keyword>
<evidence type="ECO:0000256" key="4">
    <source>
        <dbReference type="ARBA" id="ARBA00022989"/>
    </source>
</evidence>
<evidence type="ECO:0000313" key="7">
    <source>
        <dbReference type="EMBL" id="NYJ74338.1"/>
    </source>
</evidence>
<dbReference type="RefSeq" id="WP_179480144.1">
    <property type="nucleotide sequence ID" value="NZ_JACCFW010000001.1"/>
</dbReference>
<feature type="transmembrane region" description="Helical" evidence="6">
    <location>
        <begin position="234"/>
        <end position="255"/>
    </location>
</feature>
<sequence>MTLQTLQGLPHLVLGTPGSYVGEYGRLALGLILLLSIACVVLRQAAIPHVRGVVTASARAVVQLALIALALRGVFAAPITVIAVIAVMFTVACWTAGRRLRGQLNAMRAVVASIGAGVSVAVAIIVGMPTLTRDVRTLVAVCGIVIGGAMTVATLTGRRFARGLHDRRDEVEAWLSIGATPRQAARDVARTSVYEALVPALDQTRTVGLVTLPGAFVGALLGGASAESAARFQIVVLVGLLCAQSITATLLAWLIGAPQVLPAAPHD</sequence>
<reference evidence="7 8" key="1">
    <citation type="submission" date="2020-07" db="EMBL/GenBank/DDBJ databases">
        <title>Sequencing the genomes of 1000 actinobacteria strains.</title>
        <authorList>
            <person name="Klenk H.-P."/>
        </authorList>
    </citation>
    <scope>NUCLEOTIDE SEQUENCE [LARGE SCALE GENOMIC DNA]</scope>
    <source>
        <strain evidence="7 8">DSM 29531</strain>
    </source>
</reference>
<evidence type="ECO:0000256" key="5">
    <source>
        <dbReference type="ARBA" id="ARBA00023136"/>
    </source>
</evidence>
<dbReference type="InterPro" id="IPR005226">
    <property type="entry name" value="UPF0014_fam"/>
</dbReference>